<accession>A0A561C4D3</accession>
<evidence type="ECO:0000313" key="1">
    <source>
        <dbReference type="EMBL" id="TWD86059.1"/>
    </source>
</evidence>
<proteinExistence type="predicted"/>
<dbReference type="InterPro" id="IPR017601">
    <property type="entry name" value="DGQHR-contain_dom"/>
</dbReference>
<dbReference type="EMBL" id="VIVL01000004">
    <property type="protein sequence ID" value="TWD86059.1"/>
    <property type="molecule type" value="Genomic_DNA"/>
</dbReference>
<organism evidence="1 2">
    <name type="scientific">Variovorax beijingensis</name>
    <dbReference type="NCBI Taxonomy" id="2496117"/>
    <lineage>
        <taxon>Bacteria</taxon>
        <taxon>Pseudomonadati</taxon>
        <taxon>Pseudomonadota</taxon>
        <taxon>Betaproteobacteria</taxon>
        <taxon>Burkholderiales</taxon>
        <taxon>Comamonadaceae</taxon>
        <taxon>Variovorax</taxon>
    </lineage>
</organism>
<comment type="caution">
    <text evidence="1">The sequence shown here is derived from an EMBL/GenBank/DDBJ whole genome shotgun (WGS) entry which is preliminary data.</text>
</comment>
<sequence>MPQYNYPAIIYKQRGTAEALFCICTVVVGELRLWARVDRLTPENQQGVQRARKDARVDAIEDFLKVDERNTIPTSIIVALPVAAATFGALDLQTVGTAPQAVTLTITTNEAQPQPGLIIDGQHRTDGIAQFDANMPVNLVTIIGPSDDEIAFQFVVINNKVSKVAAEHIKALKIGYSSANLDARLRKSARMKSSGEPAYLDQIDTQDDSPFRGRLKWPRNEEDPARAIPVNAFEMAMAYISRQRIDQTASSDPNPDFVVRFFIEVWKVVAEKWADAWADPAGKLTTKVGVICMTEFLVEAMVSWSTTPGQAIDLTDLNQVRDLTSAALDQLEPGLWTSEWNAASLDTSSGRGKIVETLKSIQRNKLKGLPWNLKVPLVDSTI</sequence>
<dbReference type="Proteomes" id="UP000319722">
    <property type="component" value="Unassembled WGS sequence"/>
</dbReference>
<dbReference type="CDD" id="cd16413">
    <property type="entry name" value="DGQHR_domain"/>
    <property type="match status" value="1"/>
</dbReference>
<dbReference type="AlphaFoldDB" id="A0A561C4D3"/>
<reference evidence="1 2" key="1">
    <citation type="submission" date="2019-06" db="EMBL/GenBank/DDBJ databases">
        <title>Sorghum-associated microbial communities from plants grown in Nebraska, USA.</title>
        <authorList>
            <person name="Schachtman D."/>
        </authorList>
    </citation>
    <scope>NUCLEOTIDE SEQUENCE [LARGE SCALE GENOMIC DNA]</scope>
    <source>
        <strain evidence="1 2">T529</strain>
    </source>
</reference>
<evidence type="ECO:0000313" key="2">
    <source>
        <dbReference type="Proteomes" id="UP000319722"/>
    </source>
</evidence>
<dbReference type="RefSeq" id="WP_186454159.1">
    <property type="nucleotide sequence ID" value="NZ_VIVL01000004.1"/>
</dbReference>
<name>A0A561C4D3_9BURK</name>
<dbReference type="NCBIfam" id="TIGR03187">
    <property type="entry name" value="DGQHR"/>
    <property type="match status" value="1"/>
</dbReference>
<gene>
    <name evidence="1" type="ORF">FB547_1041</name>
</gene>
<protein>
    <submittedName>
        <fullName evidence="1">DGQHR domain-containing protein</fullName>
    </submittedName>
</protein>